<name>A0AAV2HMG5_LYMST</name>
<dbReference type="Proteomes" id="UP001497497">
    <property type="component" value="Unassembled WGS sequence"/>
</dbReference>
<protein>
    <submittedName>
        <fullName evidence="4">Uncharacterized protein</fullName>
    </submittedName>
</protein>
<dbReference type="InterPro" id="IPR036770">
    <property type="entry name" value="Ankyrin_rpt-contain_sf"/>
</dbReference>
<dbReference type="PROSITE" id="PS50297">
    <property type="entry name" value="ANK_REP_REGION"/>
    <property type="match status" value="1"/>
</dbReference>
<organism evidence="4 5">
    <name type="scientific">Lymnaea stagnalis</name>
    <name type="common">Great pond snail</name>
    <name type="synonym">Helix stagnalis</name>
    <dbReference type="NCBI Taxonomy" id="6523"/>
    <lineage>
        <taxon>Eukaryota</taxon>
        <taxon>Metazoa</taxon>
        <taxon>Spiralia</taxon>
        <taxon>Lophotrochozoa</taxon>
        <taxon>Mollusca</taxon>
        <taxon>Gastropoda</taxon>
        <taxon>Heterobranchia</taxon>
        <taxon>Euthyneura</taxon>
        <taxon>Panpulmonata</taxon>
        <taxon>Hygrophila</taxon>
        <taxon>Lymnaeoidea</taxon>
        <taxon>Lymnaeidae</taxon>
        <taxon>Lymnaea</taxon>
    </lineage>
</organism>
<dbReference type="Gene3D" id="1.25.40.20">
    <property type="entry name" value="Ankyrin repeat-containing domain"/>
    <property type="match status" value="2"/>
</dbReference>
<dbReference type="Pfam" id="PF12796">
    <property type="entry name" value="Ank_2"/>
    <property type="match status" value="1"/>
</dbReference>
<reference evidence="4 5" key="1">
    <citation type="submission" date="2024-04" db="EMBL/GenBank/DDBJ databases">
        <authorList>
            <consortium name="Genoscope - CEA"/>
            <person name="William W."/>
        </authorList>
    </citation>
    <scope>NUCLEOTIDE SEQUENCE [LARGE SCALE GENOMIC DNA]</scope>
</reference>
<keyword evidence="1" id="KW-0677">Repeat</keyword>
<dbReference type="PANTHER" id="PTHR24198">
    <property type="entry name" value="ANKYRIN REPEAT AND PROTEIN KINASE DOMAIN-CONTAINING PROTEIN"/>
    <property type="match status" value="1"/>
</dbReference>
<keyword evidence="2 3" id="KW-0040">ANK repeat</keyword>
<comment type="caution">
    <text evidence="4">The sequence shown here is derived from an EMBL/GenBank/DDBJ whole genome shotgun (WGS) entry which is preliminary data.</text>
</comment>
<gene>
    <name evidence="4" type="ORF">GSLYS_00009194001</name>
</gene>
<dbReference type="SMART" id="SM00248">
    <property type="entry name" value="ANK"/>
    <property type="match status" value="7"/>
</dbReference>
<evidence type="ECO:0000256" key="2">
    <source>
        <dbReference type="ARBA" id="ARBA00023043"/>
    </source>
</evidence>
<evidence type="ECO:0000256" key="3">
    <source>
        <dbReference type="PROSITE-ProRule" id="PRU00023"/>
    </source>
</evidence>
<dbReference type="PROSITE" id="PS50088">
    <property type="entry name" value="ANK_REPEAT"/>
    <property type="match status" value="2"/>
</dbReference>
<dbReference type="PANTHER" id="PTHR24198:SF165">
    <property type="entry name" value="ANKYRIN REPEAT-CONTAINING PROTEIN-RELATED"/>
    <property type="match status" value="1"/>
</dbReference>
<dbReference type="Pfam" id="PF00023">
    <property type="entry name" value="Ank"/>
    <property type="match status" value="1"/>
</dbReference>
<proteinExistence type="predicted"/>
<dbReference type="InterPro" id="IPR002110">
    <property type="entry name" value="Ankyrin_rpt"/>
</dbReference>
<keyword evidence="5" id="KW-1185">Reference proteome</keyword>
<feature type="repeat" description="ANK" evidence="3">
    <location>
        <begin position="279"/>
        <end position="311"/>
    </location>
</feature>
<evidence type="ECO:0000256" key="1">
    <source>
        <dbReference type="ARBA" id="ARBA00022737"/>
    </source>
</evidence>
<evidence type="ECO:0000313" key="4">
    <source>
        <dbReference type="EMBL" id="CAL1535234.1"/>
    </source>
</evidence>
<accession>A0AAV2HMG5</accession>
<dbReference type="SUPFAM" id="SSF48403">
    <property type="entry name" value="Ankyrin repeat"/>
    <property type="match status" value="2"/>
</dbReference>
<dbReference type="EMBL" id="CAXITT010000195">
    <property type="protein sequence ID" value="CAL1535234.1"/>
    <property type="molecule type" value="Genomic_DNA"/>
</dbReference>
<dbReference type="AlphaFoldDB" id="A0AAV2HMG5"/>
<sequence length="443" mass="49061">MQRSHNNTNTASVMAEHNESFSGSVDSLLDCIHKYENSVTIISQNDLNRCLLKACSLGDLSDVQVFIQSGADLETRHDSGNTPLLTCAKNGFTDIASFLLEKGADVNASNHFEETPLILSVRLSGSLDLAKLLLKQKKIEVDRTDGAGYTALMVAIERKDIEAMQILFHGKASFGIAAEMLAKSVGFDKLFRHLKKSKNKKRTPLHKAVLESDLHSVNLLLANHFSCPADPHSRDYKIITQFLDSKIRTRCEIKDQDVAVVKTLLVYGASVKEGDGKCDHFTPLHKAVKLGSGQLVKMICDYGIDQGAEQDFTRAVAVAKATERYDLAKLLMRYVNREKKVIQRVKHNYNYAVTAALEKGHIECATTLLKQSASKNIAFFVLQAVERQILNSLKILVELEPEHVKQCALSKEIKGRDLLGLARELGNREIENLLIDLGASAGF</sequence>
<feature type="repeat" description="ANK" evidence="3">
    <location>
        <begin position="79"/>
        <end position="111"/>
    </location>
</feature>
<evidence type="ECO:0000313" key="5">
    <source>
        <dbReference type="Proteomes" id="UP001497497"/>
    </source>
</evidence>